<protein>
    <recommendedName>
        <fullName evidence="2">carnosine N-methyltransferase</fullName>
        <ecNumber evidence="2">2.1.1.22</ecNumber>
    </recommendedName>
</protein>
<keyword evidence="4" id="KW-0808">Transferase</keyword>
<dbReference type="GO" id="GO:0030735">
    <property type="term" value="F:carnosine N-methyltransferase activity"/>
    <property type="evidence" value="ECO:0007669"/>
    <property type="project" value="UniProtKB-EC"/>
</dbReference>
<accession>A0A9Q3BUB9</accession>
<dbReference type="GO" id="GO:0032259">
    <property type="term" value="P:methylation"/>
    <property type="evidence" value="ECO:0007669"/>
    <property type="project" value="UniProtKB-KW"/>
</dbReference>
<dbReference type="Proteomes" id="UP000765509">
    <property type="component" value="Unassembled WGS sequence"/>
</dbReference>
<reference evidence="6" key="1">
    <citation type="submission" date="2021-03" db="EMBL/GenBank/DDBJ databases">
        <title>Draft genome sequence of rust myrtle Austropuccinia psidii MF-1, a brazilian biotype.</title>
        <authorList>
            <person name="Quecine M.C."/>
            <person name="Pachon D.M.R."/>
            <person name="Bonatelli M.L."/>
            <person name="Correr F.H."/>
            <person name="Franceschini L.M."/>
            <person name="Leite T.F."/>
            <person name="Margarido G.R.A."/>
            <person name="Almeida C.A."/>
            <person name="Ferrarezi J.A."/>
            <person name="Labate C.A."/>
        </authorList>
    </citation>
    <scope>NUCLEOTIDE SEQUENCE</scope>
    <source>
        <strain evidence="6">MF-1</strain>
    </source>
</reference>
<evidence type="ECO:0000256" key="3">
    <source>
        <dbReference type="ARBA" id="ARBA00022603"/>
    </source>
</evidence>
<evidence type="ECO:0000313" key="7">
    <source>
        <dbReference type="Proteomes" id="UP000765509"/>
    </source>
</evidence>
<sequence length="392" mass="44579">MDIDQDETDVVAELNHFNKIVNSFEQYRRYSLAANNRRRKDFYKIPLDDQALLKDYPSKLNEVDDRIRRNADVLDELVMRALQTGLGPPSILEPRIVHSDQSLNSGSAPMACDGDTKGQAQHAVTSLDAEKVQSTLRQLVRDWSSLGADERMACYLPILESLEAFASTVTPSQPDKSHIRVLVPGSGLGRLVWEIANRGYSAQGNEISYHMLLASNLILNHTEIVNQWTIYPFIHSFSNFSSADGLLQEVKIPDVLTSQLLNPQDFGVSIGEFTEIFLKPSEKEKWHALVTCFFLDTAQNIVKYIRSFHHLLKPNGIWINLGPTLWHHESSSNSKDTSIELDVLEIKELCFKMGFEFQLGSERVIETTYAWNPHNNLKQVYKADFWVALKRS</sequence>
<dbReference type="InterPro" id="IPR012901">
    <property type="entry name" value="CARME"/>
</dbReference>
<dbReference type="SUPFAM" id="SSF53335">
    <property type="entry name" value="S-adenosyl-L-methionine-dependent methyltransferases"/>
    <property type="match status" value="1"/>
</dbReference>
<keyword evidence="5" id="KW-0949">S-adenosyl-L-methionine</keyword>
<keyword evidence="3" id="KW-0489">Methyltransferase</keyword>
<comment type="similarity">
    <text evidence="1">Belongs to the carnosine N-methyltransferase family.</text>
</comment>
<dbReference type="Pfam" id="PF07942">
    <property type="entry name" value="CARME"/>
    <property type="match status" value="1"/>
</dbReference>
<dbReference type="Gene3D" id="3.40.50.150">
    <property type="entry name" value="Vaccinia Virus protein VP39"/>
    <property type="match status" value="1"/>
</dbReference>
<proteinExistence type="inferred from homology"/>
<keyword evidence="7" id="KW-1185">Reference proteome</keyword>
<comment type="caution">
    <text evidence="6">The sequence shown here is derived from an EMBL/GenBank/DDBJ whole genome shotgun (WGS) entry which is preliminary data.</text>
</comment>
<evidence type="ECO:0000256" key="1">
    <source>
        <dbReference type="ARBA" id="ARBA00010086"/>
    </source>
</evidence>
<evidence type="ECO:0000313" key="6">
    <source>
        <dbReference type="EMBL" id="MBW0470991.1"/>
    </source>
</evidence>
<evidence type="ECO:0000256" key="5">
    <source>
        <dbReference type="ARBA" id="ARBA00022691"/>
    </source>
</evidence>
<organism evidence="6 7">
    <name type="scientific">Austropuccinia psidii MF-1</name>
    <dbReference type="NCBI Taxonomy" id="1389203"/>
    <lineage>
        <taxon>Eukaryota</taxon>
        <taxon>Fungi</taxon>
        <taxon>Dikarya</taxon>
        <taxon>Basidiomycota</taxon>
        <taxon>Pucciniomycotina</taxon>
        <taxon>Pucciniomycetes</taxon>
        <taxon>Pucciniales</taxon>
        <taxon>Sphaerophragmiaceae</taxon>
        <taxon>Austropuccinia</taxon>
    </lineage>
</organism>
<evidence type="ECO:0000256" key="4">
    <source>
        <dbReference type="ARBA" id="ARBA00022679"/>
    </source>
</evidence>
<dbReference type="PANTHER" id="PTHR12303">
    <property type="entry name" value="CARNOSINE N-METHYLTRANSFERASE"/>
    <property type="match status" value="1"/>
</dbReference>
<dbReference type="InterPro" id="IPR029063">
    <property type="entry name" value="SAM-dependent_MTases_sf"/>
</dbReference>
<dbReference type="OrthoDB" id="978at2759"/>
<name>A0A9Q3BUB9_9BASI</name>
<evidence type="ECO:0000256" key="2">
    <source>
        <dbReference type="ARBA" id="ARBA00012003"/>
    </source>
</evidence>
<dbReference type="PANTHER" id="PTHR12303:SF6">
    <property type="entry name" value="CARNOSINE N-METHYLTRANSFERASE"/>
    <property type="match status" value="1"/>
</dbReference>
<dbReference type="SMART" id="SM01296">
    <property type="entry name" value="N2227"/>
    <property type="match status" value="1"/>
</dbReference>
<dbReference type="AlphaFoldDB" id="A0A9Q3BUB9"/>
<dbReference type="EMBL" id="AVOT02002623">
    <property type="protein sequence ID" value="MBW0470991.1"/>
    <property type="molecule type" value="Genomic_DNA"/>
</dbReference>
<gene>
    <name evidence="6" type="ORF">O181_010706</name>
</gene>
<dbReference type="EC" id="2.1.1.22" evidence="2"/>